<dbReference type="GO" id="GO:0009103">
    <property type="term" value="P:lipopolysaccharide biosynthetic process"/>
    <property type="evidence" value="ECO:0007669"/>
    <property type="project" value="TreeGrafter"/>
</dbReference>
<dbReference type="CDD" id="cd03809">
    <property type="entry name" value="GT4_MtfB-like"/>
    <property type="match status" value="1"/>
</dbReference>
<reference evidence="5" key="1">
    <citation type="submission" date="2016-10" db="EMBL/GenBank/DDBJ databases">
        <authorList>
            <person name="Varghese N."/>
            <person name="Submissions S."/>
        </authorList>
    </citation>
    <scope>NUCLEOTIDE SEQUENCE [LARGE SCALE GENOMIC DNA]</scope>
    <source>
        <strain evidence="5">DSM 45459</strain>
    </source>
</reference>
<proteinExistence type="predicted"/>
<dbReference type="Pfam" id="PF13439">
    <property type="entry name" value="Glyco_transf_4"/>
    <property type="match status" value="1"/>
</dbReference>
<dbReference type="InterPro" id="IPR028098">
    <property type="entry name" value="Glyco_trans_4-like_N"/>
</dbReference>
<keyword evidence="5" id="KW-1185">Reference proteome</keyword>
<dbReference type="PANTHER" id="PTHR46401:SF2">
    <property type="entry name" value="GLYCOSYLTRANSFERASE WBBK-RELATED"/>
    <property type="match status" value="1"/>
</dbReference>
<dbReference type="PANTHER" id="PTHR46401">
    <property type="entry name" value="GLYCOSYLTRANSFERASE WBBK-RELATED"/>
    <property type="match status" value="1"/>
</dbReference>
<dbReference type="STRING" id="995062.SAMN04489718_2457"/>
<evidence type="ECO:0000256" key="2">
    <source>
        <dbReference type="ARBA" id="ARBA00022679"/>
    </source>
</evidence>
<organism evidence="4 5">
    <name type="scientific">Actinopolyspora saharensis</name>
    <dbReference type="NCBI Taxonomy" id="995062"/>
    <lineage>
        <taxon>Bacteria</taxon>
        <taxon>Bacillati</taxon>
        <taxon>Actinomycetota</taxon>
        <taxon>Actinomycetes</taxon>
        <taxon>Actinopolysporales</taxon>
        <taxon>Actinopolysporaceae</taxon>
        <taxon>Actinopolyspora</taxon>
    </lineage>
</organism>
<dbReference type="EMBL" id="FNKO01000002">
    <property type="protein sequence ID" value="SDQ85890.1"/>
    <property type="molecule type" value="Genomic_DNA"/>
</dbReference>
<sequence>MRVVLDGTPLLGQRTGIGRYTARLAAELGAAPDCRPRLLGLTARGRRALRRVAPEGTAVRGLPAPARVLHSCWAATEFPPVELLARSADLVHGTNFVQPPSARVPGVLTVHDLDFLKTAPGGGRSFRARLTERSVRRASVVCTPTEAVAAEVAGRFDLDHGRIVVTPLGVDREWFEAVPPDEALRREYGLPPAYLLFVGDAGPRKGLPTLAEAVDARLPPLVTAGPGQPGAESALPGGGTSVHTGYLPERVLRRVVAGAEALVLPSRDEGFGLPALEAMAAGVPVVCSDVPALREVTAGHALLAPHGDASALRAALHRAVGSAAEREPRQRAREHAAGFTWRGCAEATLRAYRLALAVG</sequence>
<protein>
    <submittedName>
        <fullName evidence="4">Glycosyltransferase involved in cell wall bisynthesis</fullName>
    </submittedName>
</protein>
<evidence type="ECO:0000256" key="1">
    <source>
        <dbReference type="ARBA" id="ARBA00022676"/>
    </source>
</evidence>
<dbReference type="Gene3D" id="3.40.50.2000">
    <property type="entry name" value="Glycogen Phosphorylase B"/>
    <property type="match status" value="2"/>
</dbReference>
<dbReference type="AlphaFoldDB" id="A0A1H1EBG6"/>
<dbReference type="Proteomes" id="UP000199301">
    <property type="component" value="Unassembled WGS sequence"/>
</dbReference>
<evidence type="ECO:0000313" key="4">
    <source>
        <dbReference type="EMBL" id="SDQ85890.1"/>
    </source>
</evidence>
<evidence type="ECO:0000313" key="5">
    <source>
        <dbReference type="Proteomes" id="UP000199301"/>
    </source>
</evidence>
<dbReference type="Pfam" id="PF13692">
    <property type="entry name" value="Glyco_trans_1_4"/>
    <property type="match status" value="1"/>
</dbReference>
<keyword evidence="2 4" id="KW-0808">Transferase</keyword>
<dbReference type="GO" id="GO:0016757">
    <property type="term" value="F:glycosyltransferase activity"/>
    <property type="evidence" value="ECO:0007669"/>
    <property type="project" value="UniProtKB-KW"/>
</dbReference>
<gene>
    <name evidence="4" type="ORF">SAMN04489718_2457</name>
</gene>
<dbReference type="SUPFAM" id="SSF53756">
    <property type="entry name" value="UDP-Glycosyltransferase/glycogen phosphorylase"/>
    <property type="match status" value="1"/>
</dbReference>
<feature type="domain" description="Glycosyltransferase subfamily 4-like N-terminal" evidence="3">
    <location>
        <begin position="16"/>
        <end position="173"/>
    </location>
</feature>
<keyword evidence="1" id="KW-0328">Glycosyltransferase</keyword>
<name>A0A1H1EBG6_9ACTN</name>
<evidence type="ECO:0000259" key="3">
    <source>
        <dbReference type="Pfam" id="PF13439"/>
    </source>
</evidence>
<accession>A0A1H1EBG6</accession>